<dbReference type="CDD" id="cd14852">
    <property type="entry name" value="LD-carboxypeptidase"/>
    <property type="match status" value="1"/>
</dbReference>
<evidence type="ECO:0000313" key="3">
    <source>
        <dbReference type="EMBL" id="GIO45516.1"/>
    </source>
</evidence>
<sequence>MKKAILIFSAAACLLSACDKPADTAVVKQNVQKEKQSSAGSSEASLQNSGEITTSTPSESGSSDLSNTDKGTSPSGKDGIGDIQTVANPASTDVLVNKQHKLPENYAPDDLVYPNVRFTFKEKIEKRMMRKEAAQALEKLFKAADKDGLPLAGVSAYRSHKRQKAVFEAYVQKDGEEKARTYSAYPGTSEHETGLAIDVTKSDGSCAATGCFAGTPEAEWLAEHAHEFGFIIRYPKGKENITGYTYEPWHLRYVGQPAADDMFKNDLTFEEYADQARVASGS</sequence>
<dbReference type="InterPro" id="IPR003709">
    <property type="entry name" value="VanY-like_core_dom"/>
</dbReference>
<dbReference type="GO" id="GO:0004180">
    <property type="term" value="F:carboxypeptidase activity"/>
    <property type="evidence" value="ECO:0007669"/>
    <property type="project" value="UniProtKB-KW"/>
</dbReference>
<name>A0A919Y5W8_9BACL</name>
<keyword evidence="3" id="KW-0645">Protease</keyword>
<dbReference type="PANTHER" id="PTHR34385:SF1">
    <property type="entry name" value="PEPTIDOGLYCAN L-ALANYL-D-GLUTAMATE ENDOPEPTIDASE CWLK"/>
    <property type="match status" value="1"/>
</dbReference>
<dbReference type="PROSITE" id="PS51257">
    <property type="entry name" value="PROKAR_LIPOPROTEIN"/>
    <property type="match status" value="1"/>
</dbReference>
<gene>
    <name evidence="3" type="primary">yodJ_1</name>
    <name evidence="3" type="ORF">J34TS1_02810</name>
</gene>
<proteinExistence type="predicted"/>
<dbReference type="RefSeq" id="WP_212976680.1">
    <property type="nucleotide sequence ID" value="NZ_AP025343.1"/>
</dbReference>
<evidence type="ECO:0000256" key="1">
    <source>
        <dbReference type="SAM" id="MobiDB-lite"/>
    </source>
</evidence>
<organism evidence="3 4">
    <name type="scientific">Paenibacillus azoreducens</name>
    <dbReference type="NCBI Taxonomy" id="116718"/>
    <lineage>
        <taxon>Bacteria</taxon>
        <taxon>Bacillati</taxon>
        <taxon>Bacillota</taxon>
        <taxon>Bacilli</taxon>
        <taxon>Bacillales</taxon>
        <taxon>Paenibacillaceae</taxon>
        <taxon>Paenibacillus</taxon>
    </lineage>
</organism>
<feature type="domain" description="D-alanyl-D-alanine carboxypeptidase-like core" evidence="2">
    <location>
        <begin position="127"/>
        <end position="255"/>
    </location>
</feature>
<protein>
    <submittedName>
        <fullName evidence="3">Carboxypeptidase YodJ</fullName>
    </submittedName>
</protein>
<dbReference type="GO" id="GO:0006508">
    <property type="term" value="P:proteolysis"/>
    <property type="evidence" value="ECO:0007669"/>
    <property type="project" value="InterPro"/>
</dbReference>
<dbReference type="Proteomes" id="UP000682811">
    <property type="component" value="Unassembled WGS sequence"/>
</dbReference>
<keyword evidence="3" id="KW-0378">Hydrolase</keyword>
<dbReference type="Gene3D" id="3.30.1380.10">
    <property type="match status" value="1"/>
</dbReference>
<dbReference type="Pfam" id="PF02557">
    <property type="entry name" value="VanY"/>
    <property type="match status" value="1"/>
</dbReference>
<dbReference type="AlphaFoldDB" id="A0A919Y5W8"/>
<feature type="region of interest" description="Disordered" evidence="1">
    <location>
        <begin position="28"/>
        <end position="84"/>
    </location>
</feature>
<dbReference type="InterPro" id="IPR052179">
    <property type="entry name" value="DD-CPase-like"/>
</dbReference>
<feature type="compositionally biased region" description="Polar residues" evidence="1">
    <location>
        <begin position="37"/>
        <end position="75"/>
    </location>
</feature>
<keyword evidence="4" id="KW-1185">Reference proteome</keyword>
<comment type="caution">
    <text evidence="3">The sequence shown here is derived from an EMBL/GenBank/DDBJ whole genome shotgun (WGS) entry which is preliminary data.</text>
</comment>
<dbReference type="EMBL" id="BORT01000001">
    <property type="protein sequence ID" value="GIO45516.1"/>
    <property type="molecule type" value="Genomic_DNA"/>
</dbReference>
<accession>A0A919Y5W8</accession>
<evidence type="ECO:0000259" key="2">
    <source>
        <dbReference type="Pfam" id="PF02557"/>
    </source>
</evidence>
<dbReference type="InterPro" id="IPR009045">
    <property type="entry name" value="Zn_M74/Hedgehog-like"/>
</dbReference>
<dbReference type="InterPro" id="IPR058193">
    <property type="entry name" value="VanY/YodJ_core_dom"/>
</dbReference>
<dbReference type="PANTHER" id="PTHR34385">
    <property type="entry name" value="D-ALANYL-D-ALANINE CARBOXYPEPTIDASE"/>
    <property type="match status" value="1"/>
</dbReference>
<evidence type="ECO:0000313" key="4">
    <source>
        <dbReference type="Proteomes" id="UP000682811"/>
    </source>
</evidence>
<keyword evidence="3" id="KW-0121">Carboxypeptidase</keyword>
<reference evidence="3 4" key="1">
    <citation type="submission" date="2021-03" db="EMBL/GenBank/DDBJ databases">
        <title>Antimicrobial resistance genes in bacteria isolated from Japanese honey, and their potential for conferring macrolide and lincosamide resistance in the American foulbrood pathogen Paenibacillus larvae.</title>
        <authorList>
            <person name="Okamoto M."/>
            <person name="Kumagai M."/>
            <person name="Kanamori H."/>
            <person name="Takamatsu D."/>
        </authorList>
    </citation>
    <scope>NUCLEOTIDE SEQUENCE [LARGE SCALE GENOMIC DNA]</scope>
    <source>
        <strain evidence="3 4">J34TS1</strain>
    </source>
</reference>
<dbReference type="SUPFAM" id="SSF55166">
    <property type="entry name" value="Hedgehog/DD-peptidase"/>
    <property type="match status" value="1"/>
</dbReference>